<reference evidence="2 3" key="1">
    <citation type="journal article" date="2020" name="Nat. Food">
        <title>A phased Vanilla planifolia genome enables genetic improvement of flavour and production.</title>
        <authorList>
            <person name="Hasing T."/>
            <person name="Tang H."/>
            <person name="Brym M."/>
            <person name="Khazi F."/>
            <person name="Huang T."/>
            <person name="Chambers A.H."/>
        </authorList>
    </citation>
    <scope>NUCLEOTIDE SEQUENCE [LARGE SCALE GENOMIC DNA]</scope>
    <source>
        <tissue evidence="2">Leaf</tissue>
    </source>
</reference>
<evidence type="ECO:0000256" key="1">
    <source>
        <dbReference type="SAM" id="MobiDB-lite"/>
    </source>
</evidence>
<accession>A0A835Q4M4</accession>
<protein>
    <submittedName>
        <fullName evidence="2">Uncharacterized protein</fullName>
    </submittedName>
</protein>
<dbReference type="AlphaFoldDB" id="A0A835Q4M4"/>
<feature type="compositionally biased region" description="Basic and acidic residues" evidence="1">
    <location>
        <begin position="24"/>
        <end position="41"/>
    </location>
</feature>
<feature type="region of interest" description="Disordered" evidence="1">
    <location>
        <begin position="1"/>
        <end position="47"/>
    </location>
</feature>
<comment type="caution">
    <text evidence="2">The sequence shown here is derived from an EMBL/GenBank/DDBJ whole genome shotgun (WGS) entry which is preliminary data.</text>
</comment>
<evidence type="ECO:0000313" key="2">
    <source>
        <dbReference type="EMBL" id="KAG0464130.1"/>
    </source>
</evidence>
<evidence type="ECO:0000313" key="3">
    <source>
        <dbReference type="Proteomes" id="UP000636800"/>
    </source>
</evidence>
<proteinExistence type="predicted"/>
<name>A0A835Q4M4_VANPL</name>
<organism evidence="2 3">
    <name type="scientific">Vanilla planifolia</name>
    <name type="common">Vanilla</name>
    <dbReference type="NCBI Taxonomy" id="51239"/>
    <lineage>
        <taxon>Eukaryota</taxon>
        <taxon>Viridiplantae</taxon>
        <taxon>Streptophyta</taxon>
        <taxon>Embryophyta</taxon>
        <taxon>Tracheophyta</taxon>
        <taxon>Spermatophyta</taxon>
        <taxon>Magnoliopsida</taxon>
        <taxon>Liliopsida</taxon>
        <taxon>Asparagales</taxon>
        <taxon>Orchidaceae</taxon>
        <taxon>Vanilloideae</taxon>
        <taxon>Vanilleae</taxon>
        <taxon>Vanilla</taxon>
    </lineage>
</organism>
<dbReference type="Proteomes" id="UP000636800">
    <property type="component" value="Chromosome 10"/>
</dbReference>
<sequence length="70" mass="8270">MEKGHPVGNHLHGFLWPRRTQCGSEKEIQQEKERERERGEPVRSLGFQSSTIKRRIDEWQIPQLDLAEFG</sequence>
<dbReference type="EMBL" id="JADCNL010000010">
    <property type="protein sequence ID" value="KAG0464130.1"/>
    <property type="molecule type" value="Genomic_DNA"/>
</dbReference>
<gene>
    <name evidence="2" type="ORF">HPP92_020199</name>
</gene>
<keyword evidence="3" id="KW-1185">Reference proteome</keyword>